<sequence length="57" mass="5967">MAGLSGCGRSRPEKEGACTRAKSRRRQPAGACRVTAGFRTCLAGPAKDLAMMVLTGR</sequence>
<keyword evidence="3" id="KW-1185">Reference proteome</keyword>
<dbReference type="KEGG" id="lhk:LHK_02237"/>
<evidence type="ECO:0000313" key="2">
    <source>
        <dbReference type="EMBL" id="ACO75221.1"/>
    </source>
</evidence>
<proteinExistence type="predicted"/>
<dbReference type="AlphaFoldDB" id="C1DAA6"/>
<accession>C1DAA6</accession>
<reference evidence="2 3" key="1">
    <citation type="journal article" date="2009" name="PLoS Genet.">
        <title>The complete genome and proteome of Laribacter hongkongensis reveal potential mechanisms for adaptations to different temperatures and habitats.</title>
        <authorList>
            <person name="Woo P.C."/>
            <person name="Lau S.K."/>
            <person name="Tse H."/>
            <person name="Teng J.L."/>
            <person name="Curreem S.O."/>
            <person name="Tsang A.K."/>
            <person name="Fan R.Y."/>
            <person name="Wong G.K."/>
            <person name="Huang Y."/>
            <person name="Loman N.J."/>
            <person name="Snyder L.A."/>
            <person name="Cai J.J."/>
            <person name="Huang J.D."/>
            <person name="Mak W."/>
            <person name="Pallen M.J."/>
            <person name="Lok S."/>
            <person name="Yuen K.Y."/>
        </authorList>
    </citation>
    <scope>NUCLEOTIDE SEQUENCE [LARGE SCALE GENOMIC DNA]</scope>
    <source>
        <strain evidence="2 3">HLHK9</strain>
    </source>
</reference>
<dbReference type="EMBL" id="CP001154">
    <property type="protein sequence ID" value="ACO75221.1"/>
    <property type="molecule type" value="Genomic_DNA"/>
</dbReference>
<organism evidence="2 3">
    <name type="scientific">Laribacter hongkongensis (strain HLHK9)</name>
    <dbReference type="NCBI Taxonomy" id="557598"/>
    <lineage>
        <taxon>Bacteria</taxon>
        <taxon>Pseudomonadati</taxon>
        <taxon>Pseudomonadota</taxon>
        <taxon>Betaproteobacteria</taxon>
        <taxon>Neisseriales</taxon>
        <taxon>Aquaspirillaceae</taxon>
        <taxon>Laribacter</taxon>
    </lineage>
</organism>
<protein>
    <submittedName>
        <fullName evidence="2">Uncharacterized protein</fullName>
    </submittedName>
</protein>
<name>C1DAA6_LARHH</name>
<dbReference type="STRING" id="557598.LHK_02237"/>
<evidence type="ECO:0000256" key="1">
    <source>
        <dbReference type="SAM" id="MobiDB-lite"/>
    </source>
</evidence>
<evidence type="ECO:0000313" key="3">
    <source>
        <dbReference type="Proteomes" id="UP000002010"/>
    </source>
</evidence>
<feature type="region of interest" description="Disordered" evidence="1">
    <location>
        <begin position="1"/>
        <end position="29"/>
    </location>
</feature>
<dbReference type="Proteomes" id="UP000002010">
    <property type="component" value="Chromosome"/>
</dbReference>
<gene>
    <name evidence="2" type="ordered locus">LHK_02237</name>
</gene>
<dbReference type="HOGENOM" id="CLU_2991123_0_0_4"/>